<name>A0A1R1XJ78_9FUNG</name>
<comment type="caution">
    <text evidence="3">The sequence shown here is derived from an EMBL/GenBank/DDBJ whole genome shotgun (WGS) entry which is preliminary data.</text>
</comment>
<evidence type="ECO:0000313" key="4">
    <source>
        <dbReference type="Proteomes" id="UP000187429"/>
    </source>
</evidence>
<protein>
    <submittedName>
        <fullName evidence="3">Proteoglycan 4</fullName>
    </submittedName>
</protein>
<dbReference type="EMBL" id="LSSM01004566">
    <property type="protein sequence ID" value="OMJ14633.1"/>
    <property type="molecule type" value="Genomic_DNA"/>
</dbReference>
<reference evidence="4" key="1">
    <citation type="submission" date="2017-01" db="EMBL/GenBank/DDBJ databases">
        <authorList>
            <person name="Wang Y."/>
            <person name="White M."/>
            <person name="Kvist S."/>
            <person name="Moncalvo J.-M."/>
        </authorList>
    </citation>
    <scope>NUCLEOTIDE SEQUENCE [LARGE SCALE GENOMIC DNA]</scope>
    <source>
        <strain evidence="4">ID-206-W2</strain>
    </source>
</reference>
<accession>A0A1R1XJ78</accession>
<proteinExistence type="predicted"/>
<dbReference type="AlphaFoldDB" id="A0A1R1XJ78"/>
<dbReference type="Proteomes" id="UP000187429">
    <property type="component" value="Unassembled WGS sequence"/>
</dbReference>
<feature type="non-terminal residue" evidence="3">
    <location>
        <position position="410"/>
    </location>
</feature>
<dbReference type="PANTHER" id="PTHR21523:SF47">
    <property type="entry name" value="SALIVARY GLUE PROTEIN SGS-3"/>
    <property type="match status" value="1"/>
</dbReference>
<keyword evidence="4" id="KW-1185">Reference proteome</keyword>
<gene>
    <name evidence="3" type="ORF">AYI69_g8514</name>
</gene>
<feature type="chain" id="PRO_5012119288" evidence="2">
    <location>
        <begin position="23"/>
        <end position="410"/>
    </location>
</feature>
<organism evidence="3 4">
    <name type="scientific">Smittium culicis</name>
    <dbReference type="NCBI Taxonomy" id="133412"/>
    <lineage>
        <taxon>Eukaryota</taxon>
        <taxon>Fungi</taxon>
        <taxon>Fungi incertae sedis</taxon>
        <taxon>Zoopagomycota</taxon>
        <taxon>Kickxellomycotina</taxon>
        <taxon>Harpellomycetes</taxon>
        <taxon>Harpellales</taxon>
        <taxon>Legeriomycetaceae</taxon>
        <taxon>Smittium</taxon>
    </lineage>
</organism>
<feature type="signal peptide" evidence="2">
    <location>
        <begin position="1"/>
        <end position="22"/>
    </location>
</feature>
<sequence length="410" mass="45506">MFINFANKSIIASLLLATQIAGISLHNRKLDANAEGFNPNISKKSLNSKFIRQDTQVSCPRSYSDYTANSNTANIAYVVYDPTNVLSIPCSTGAFSLSFQVDNTHDLYWYISNQASIPSQPSLVGEMYLTNPNFWYVGAENSTQETQNLIMAAAFEIATIKIEVNALGDVDVYRNDNLEAHLNYYDYDLDAFRTANDFSLYIGTLDGTAEITNIVNTCLGEDCASTTNTEETTTEETTPEETTPEETTPEETTPEETTPEETTPEETTPEETTPEETTPEETTPEETTPEETTPEETTPEETTPEETTPEETTPEETTPEETTPEETTPEETTPEETTPEETTPEETTPEETTPEETTPEETTPEETTPEETTPEETTPEETTPEETTPEETTPEETTPEETTPEETTPE</sequence>
<feature type="compositionally biased region" description="Acidic residues" evidence="1">
    <location>
        <begin position="232"/>
        <end position="410"/>
    </location>
</feature>
<evidence type="ECO:0000313" key="3">
    <source>
        <dbReference type="EMBL" id="OMJ14633.1"/>
    </source>
</evidence>
<feature type="region of interest" description="Disordered" evidence="1">
    <location>
        <begin position="225"/>
        <end position="410"/>
    </location>
</feature>
<dbReference type="PANTHER" id="PTHR21523">
    <property type="match status" value="1"/>
</dbReference>
<keyword evidence="2" id="KW-0732">Signal</keyword>
<evidence type="ECO:0000256" key="2">
    <source>
        <dbReference type="SAM" id="SignalP"/>
    </source>
</evidence>
<evidence type="ECO:0000256" key="1">
    <source>
        <dbReference type="SAM" id="MobiDB-lite"/>
    </source>
</evidence>